<feature type="domain" description="Methyltransferase small" evidence="5">
    <location>
        <begin position="34"/>
        <end position="112"/>
    </location>
</feature>
<dbReference type="GO" id="GO:0008757">
    <property type="term" value="F:S-adenosylmethionine-dependent methyltransferase activity"/>
    <property type="evidence" value="ECO:0007669"/>
    <property type="project" value="TreeGrafter"/>
</dbReference>
<gene>
    <name evidence="6" type="ORF">EDEG_00013</name>
</gene>
<keyword evidence="4" id="KW-0949">S-adenosyl-L-methionine</keyword>
<dbReference type="VEuPathDB" id="MicrosporidiaDB:EDEG_00013"/>
<dbReference type="InterPro" id="IPR029063">
    <property type="entry name" value="SAM-dependent_MTases_sf"/>
</dbReference>
<dbReference type="AlphaFoldDB" id="J8ZU15"/>
<dbReference type="FunCoup" id="J8ZU15">
    <property type="interactions" value="52"/>
</dbReference>
<dbReference type="GO" id="GO:0032259">
    <property type="term" value="P:methylation"/>
    <property type="evidence" value="ECO:0007669"/>
    <property type="project" value="UniProtKB-KW"/>
</dbReference>
<evidence type="ECO:0000256" key="4">
    <source>
        <dbReference type="ARBA" id="ARBA00022691"/>
    </source>
</evidence>
<keyword evidence="7" id="KW-1185">Reference proteome</keyword>
<accession>J8ZU15</accession>
<comment type="similarity">
    <text evidence="1">Belongs to the eukaryotic/archaeal PrmC-related family.</text>
</comment>
<evidence type="ECO:0000313" key="7">
    <source>
        <dbReference type="Proteomes" id="UP000003163"/>
    </source>
</evidence>
<dbReference type="OMA" id="CDAIQSN"/>
<comment type="caution">
    <text evidence="6">The sequence shown here is derived from an EMBL/GenBank/DDBJ whole genome shotgun (WGS) entry which is preliminary data.</text>
</comment>
<sequence>MKEEEPKFYQASDDTFAMIDALDAQKNYINDLDPKVIVEIGCGSGVITEHLIKSHPSAMFIATDINPYALDEVKKIKEKHNADVLIMRSDLMSNLDTTLVDIVIFNPPYVETSGDLCDFELFDGLYNTKKGLLDFAYSGGKNGAEVIYKFIKALGETKCIYLLCIRYNKPFQIMLDLKKMGYECFVTHVKKILGESIYIIRITKKNLSTKIF</sequence>
<dbReference type="Pfam" id="PF05175">
    <property type="entry name" value="MTS"/>
    <property type="match status" value="1"/>
</dbReference>
<dbReference type="HOGENOM" id="CLU_018398_6_0_1"/>
<reference evidence="6 7" key="1">
    <citation type="submission" date="2011-08" db="EMBL/GenBank/DDBJ databases">
        <authorList>
            <person name="Liu Z.J."/>
            <person name="Shi F.L."/>
            <person name="Lu J.Q."/>
            <person name="Li M."/>
            <person name="Wang Z.L."/>
        </authorList>
    </citation>
    <scope>NUCLEOTIDE SEQUENCE [LARGE SCALE GENOMIC DNA]</scope>
    <source>
        <strain evidence="6 7">USNM 41457</strain>
    </source>
</reference>
<dbReference type="InterPro" id="IPR007848">
    <property type="entry name" value="Small_mtfrase_dom"/>
</dbReference>
<dbReference type="GO" id="GO:0035657">
    <property type="term" value="C:eRF1 methyltransferase complex"/>
    <property type="evidence" value="ECO:0007669"/>
    <property type="project" value="TreeGrafter"/>
</dbReference>
<organism evidence="6 7">
    <name type="scientific">Edhazardia aedis (strain USNM 41457)</name>
    <name type="common">Microsporidian parasite</name>
    <dbReference type="NCBI Taxonomy" id="1003232"/>
    <lineage>
        <taxon>Eukaryota</taxon>
        <taxon>Fungi</taxon>
        <taxon>Fungi incertae sedis</taxon>
        <taxon>Microsporidia</taxon>
        <taxon>Edhazardia</taxon>
    </lineage>
</organism>
<evidence type="ECO:0000256" key="3">
    <source>
        <dbReference type="ARBA" id="ARBA00022679"/>
    </source>
</evidence>
<keyword evidence="2" id="KW-0489">Methyltransferase</keyword>
<dbReference type="PROSITE" id="PS00092">
    <property type="entry name" value="N6_MTASE"/>
    <property type="match status" value="1"/>
</dbReference>
<keyword evidence="3" id="KW-0808">Transferase</keyword>
<evidence type="ECO:0000256" key="2">
    <source>
        <dbReference type="ARBA" id="ARBA00022603"/>
    </source>
</evidence>
<dbReference type="InParanoid" id="J8ZU15"/>
<proteinExistence type="inferred from homology"/>
<evidence type="ECO:0000313" key="6">
    <source>
        <dbReference type="EMBL" id="EJW03143.1"/>
    </source>
</evidence>
<dbReference type="Gene3D" id="3.40.50.150">
    <property type="entry name" value="Vaccinia Virus protein VP39"/>
    <property type="match status" value="1"/>
</dbReference>
<dbReference type="STRING" id="1003232.J8ZU15"/>
<dbReference type="PANTHER" id="PTHR45875">
    <property type="entry name" value="METHYLTRANSFERASE N6AMT1"/>
    <property type="match status" value="1"/>
</dbReference>
<dbReference type="GO" id="GO:0008276">
    <property type="term" value="F:protein methyltransferase activity"/>
    <property type="evidence" value="ECO:0007669"/>
    <property type="project" value="TreeGrafter"/>
</dbReference>
<dbReference type="SUPFAM" id="SSF53335">
    <property type="entry name" value="S-adenosyl-L-methionine-dependent methyltransferases"/>
    <property type="match status" value="1"/>
</dbReference>
<dbReference type="OrthoDB" id="406152at2759"/>
<dbReference type="InterPro" id="IPR052190">
    <property type="entry name" value="Euk-Arch_PrmC-MTase"/>
</dbReference>
<dbReference type="Proteomes" id="UP000003163">
    <property type="component" value="Unassembled WGS sequence"/>
</dbReference>
<name>J8ZU15_EDHAE</name>
<reference evidence="7" key="2">
    <citation type="submission" date="2015-07" db="EMBL/GenBank/DDBJ databases">
        <title>Contrasting host-pathogen interactions and genome evolution in two generalist and specialist microsporidian pathogens of mosquitoes.</title>
        <authorList>
            <consortium name="The Broad Institute Genomics Platform"/>
            <consortium name="The Broad Institute Genome Sequencing Center for Infectious Disease"/>
            <person name="Cuomo C.A."/>
            <person name="Sanscrainte N.D."/>
            <person name="Goldberg J.M."/>
            <person name="Heiman D."/>
            <person name="Young S."/>
            <person name="Zeng Q."/>
            <person name="Becnel J.J."/>
            <person name="Birren B.W."/>
        </authorList>
    </citation>
    <scope>NUCLEOTIDE SEQUENCE [LARGE SCALE GENOMIC DNA]</scope>
    <source>
        <strain evidence="7">USNM 41457</strain>
    </source>
</reference>
<dbReference type="GO" id="GO:0003676">
    <property type="term" value="F:nucleic acid binding"/>
    <property type="evidence" value="ECO:0007669"/>
    <property type="project" value="InterPro"/>
</dbReference>
<protein>
    <recommendedName>
        <fullName evidence="5">Methyltransferase small domain-containing protein</fullName>
    </recommendedName>
</protein>
<evidence type="ECO:0000256" key="1">
    <source>
        <dbReference type="ARBA" id="ARBA00006149"/>
    </source>
</evidence>
<dbReference type="EMBL" id="AFBI03000001">
    <property type="protein sequence ID" value="EJW03143.1"/>
    <property type="molecule type" value="Genomic_DNA"/>
</dbReference>
<dbReference type="PANTHER" id="PTHR45875:SF1">
    <property type="entry name" value="METHYLTRANSFERASE N6AMT1"/>
    <property type="match status" value="1"/>
</dbReference>
<dbReference type="InterPro" id="IPR002052">
    <property type="entry name" value="DNA_methylase_N6_adenine_CS"/>
</dbReference>
<dbReference type="CDD" id="cd02440">
    <property type="entry name" value="AdoMet_MTases"/>
    <property type="match status" value="1"/>
</dbReference>
<evidence type="ECO:0000259" key="5">
    <source>
        <dbReference type="Pfam" id="PF05175"/>
    </source>
</evidence>